<dbReference type="InterPro" id="IPR011042">
    <property type="entry name" value="6-blade_b-propeller_TolB-like"/>
</dbReference>
<evidence type="ECO:0000313" key="3">
    <source>
        <dbReference type="Proteomes" id="UP000694844"/>
    </source>
</evidence>
<accession>A0A8B8F131</accession>
<reference evidence="4" key="1">
    <citation type="submission" date="2025-08" db="UniProtKB">
        <authorList>
            <consortium name="RefSeq"/>
        </authorList>
    </citation>
    <scope>IDENTIFICATION</scope>
    <source>
        <tissue evidence="4">Whole sample</tissue>
    </source>
</reference>
<dbReference type="KEGG" id="cvn:111138381"/>
<feature type="domain" description="B box-type" evidence="2">
    <location>
        <begin position="71"/>
        <end position="107"/>
    </location>
</feature>
<name>A0A8B8F131_CRAVI</name>
<dbReference type="Gene3D" id="3.30.160.60">
    <property type="entry name" value="Classic Zinc Finger"/>
    <property type="match status" value="1"/>
</dbReference>
<dbReference type="GO" id="GO:0008270">
    <property type="term" value="F:zinc ion binding"/>
    <property type="evidence" value="ECO:0007669"/>
    <property type="project" value="UniProtKB-KW"/>
</dbReference>
<dbReference type="RefSeq" id="XP_022346020.1">
    <property type="nucleotide sequence ID" value="XM_022490312.1"/>
</dbReference>
<dbReference type="SMART" id="SM00336">
    <property type="entry name" value="BBOX"/>
    <property type="match status" value="2"/>
</dbReference>
<dbReference type="InterPro" id="IPR047153">
    <property type="entry name" value="TRIM45/56/19-like"/>
</dbReference>
<dbReference type="GO" id="GO:0061630">
    <property type="term" value="F:ubiquitin protein ligase activity"/>
    <property type="evidence" value="ECO:0007669"/>
    <property type="project" value="TreeGrafter"/>
</dbReference>
<dbReference type="Gene3D" id="2.120.10.30">
    <property type="entry name" value="TolB, C-terminal domain"/>
    <property type="match status" value="1"/>
</dbReference>
<keyword evidence="1" id="KW-0479">Metal-binding</keyword>
<dbReference type="PROSITE" id="PS50119">
    <property type="entry name" value="ZF_BBOX"/>
    <property type="match status" value="1"/>
</dbReference>
<evidence type="ECO:0000313" key="4">
    <source>
        <dbReference type="RefSeq" id="XP_022346020.1"/>
    </source>
</evidence>
<dbReference type="OrthoDB" id="6132547at2759"/>
<dbReference type="PANTHER" id="PTHR25462:SF296">
    <property type="entry name" value="MEIOTIC P26, ISOFORM F"/>
    <property type="match status" value="1"/>
</dbReference>
<proteinExistence type="predicted"/>
<dbReference type="Proteomes" id="UP000694844">
    <property type="component" value="Chromosome 5"/>
</dbReference>
<dbReference type="PANTHER" id="PTHR25462">
    <property type="entry name" value="BONUS, ISOFORM C-RELATED"/>
    <property type="match status" value="1"/>
</dbReference>
<dbReference type="AlphaFoldDB" id="A0A8B8F131"/>
<dbReference type="GeneID" id="111138381"/>
<sequence>MDPEKGAQDVLRCDVCSDKEREKSPAEVHCNTCHTNVCGPCVVKHMTLNKSKKHDIVLLHSANTEVDLPNCASHSTVKCELFCKKCTIPICLKCLSSTHNSHAVEEIIDMCKTIRADIQKNAGNLKTEIIPKFKKLLIDEDEKTKHLMQAYDIFESSIEDHGKEIHKAVNDVITKYKAKVKQMKQTDFEILQQQKEDLNGLLSEAKKEDIRNDLLKRSRNVTELMAFKAKPINTPVLKNIIPPVFKPKPISDDVLESFFPPIPNSKVVVEEGTASLDEKKKLAAIGASTDEVLFTFKTPYKQLLRVACEQSGRLWTSGNESILRCLDMQNGSVIKSCTIPMNPTDICTNFFDDFFVSDGKTLYRETGGNLKKYYYAPDGWSVEAMAKSLVPGSIFFIGTNAIHLLLFLRREDNRQSKVVKVISAAWTPTEFQYDNEGKDLYNSNCYDFFLEENRNGDICVSDTTALVVIDKRGKFRFRYHGKVFDTFDKPFKPMGVTTDPRGNILLADLDNRCIHLLDQDGNFVRYITCGGSLDKIIDVSCDENGRVWVAERDTAKVKCIKYQ</sequence>
<keyword evidence="1" id="KW-0863">Zinc-finger</keyword>
<dbReference type="SUPFAM" id="SSF101898">
    <property type="entry name" value="NHL repeat"/>
    <property type="match status" value="1"/>
</dbReference>
<keyword evidence="1" id="KW-0862">Zinc</keyword>
<keyword evidence="3" id="KW-1185">Reference proteome</keyword>
<protein>
    <submittedName>
        <fullName evidence="4">LOW QUALITY PROTEIN: uncharacterized protein LOC111138381</fullName>
    </submittedName>
</protein>
<evidence type="ECO:0000256" key="1">
    <source>
        <dbReference type="PROSITE-ProRule" id="PRU00024"/>
    </source>
</evidence>
<dbReference type="Pfam" id="PF00643">
    <property type="entry name" value="zf-B_box"/>
    <property type="match status" value="1"/>
</dbReference>
<gene>
    <name evidence="4" type="primary">LOC111138381</name>
</gene>
<dbReference type="SUPFAM" id="SSF57845">
    <property type="entry name" value="B-box zinc-binding domain"/>
    <property type="match status" value="1"/>
</dbReference>
<organism evidence="3 4">
    <name type="scientific">Crassostrea virginica</name>
    <name type="common">Eastern oyster</name>
    <dbReference type="NCBI Taxonomy" id="6565"/>
    <lineage>
        <taxon>Eukaryota</taxon>
        <taxon>Metazoa</taxon>
        <taxon>Spiralia</taxon>
        <taxon>Lophotrochozoa</taxon>
        <taxon>Mollusca</taxon>
        <taxon>Bivalvia</taxon>
        <taxon>Autobranchia</taxon>
        <taxon>Pteriomorphia</taxon>
        <taxon>Ostreida</taxon>
        <taxon>Ostreoidea</taxon>
        <taxon>Ostreidae</taxon>
        <taxon>Crassostrea</taxon>
    </lineage>
</organism>
<dbReference type="InterPro" id="IPR000315">
    <property type="entry name" value="Znf_B-box"/>
</dbReference>
<evidence type="ECO:0000259" key="2">
    <source>
        <dbReference type="PROSITE" id="PS50119"/>
    </source>
</evidence>